<dbReference type="EMBL" id="KV441414">
    <property type="protein sequence ID" value="OAF54822.1"/>
    <property type="molecule type" value="Genomic_DNA"/>
</dbReference>
<dbReference type="AlphaFoldDB" id="A0A177A009"/>
<organism evidence="1">
    <name type="scientific">Pseudogymnoascus destructans</name>
    <dbReference type="NCBI Taxonomy" id="655981"/>
    <lineage>
        <taxon>Eukaryota</taxon>
        <taxon>Fungi</taxon>
        <taxon>Dikarya</taxon>
        <taxon>Ascomycota</taxon>
        <taxon>Pezizomycotina</taxon>
        <taxon>Leotiomycetes</taxon>
        <taxon>Thelebolales</taxon>
        <taxon>Thelebolaceae</taxon>
        <taxon>Pseudogymnoascus</taxon>
    </lineage>
</organism>
<name>A0A177A009_9PEZI</name>
<accession>A0A177A009</accession>
<dbReference type="RefSeq" id="XP_024320125.1">
    <property type="nucleotide sequence ID" value="XM_024472170.1"/>
</dbReference>
<evidence type="ECO:0000313" key="1">
    <source>
        <dbReference type="EMBL" id="OAF54822.1"/>
    </source>
</evidence>
<dbReference type="Proteomes" id="UP000077154">
    <property type="component" value="Unassembled WGS sequence"/>
</dbReference>
<dbReference type="GeneID" id="36291662"/>
<proteinExistence type="predicted"/>
<gene>
    <name evidence="1" type="ORF">VC83_08622</name>
</gene>
<sequence length="118" mass="12758">MKKRGEREGDTAAYGYIWMGLVGDDLPLLPDLKPQATTREDATGVRHTGSVAPSVLHAREKNRAADWSKIHRLAPFAALHALFTTGRGESWHAITVIGAPSEPSPAQLVWVSTTLAGF</sequence>
<reference evidence="1" key="1">
    <citation type="submission" date="2016-03" db="EMBL/GenBank/DDBJ databases">
        <title>Updated assembly of Pseudogymnoascus destructans, the fungus causing white-nose syndrome of bats.</title>
        <authorList>
            <person name="Palmer J.M."/>
            <person name="Drees K.P."/>
            <person name="Foster J.T."/>
            <person name="Lindner D.L."/>
        </authorList>
    </citation>
    <scope>NUCLEOTIDE SEQUENCE [LARGE SCALE GENOMIC DNA]</scope>
    <source>
        <strain evidence="1">20631-21</strain>
    </source>
</reference>
<protein>
    <submittedName>
        <fullName evidence="1">Uncharacterized protein</fullName>
    </submittedName>
</protein>